<gene>
    <name evidence="2" type="ORF">RCL2_002679300</name>
</gene>
<proteinExistence type="predicted"/>
<dbReference type="AlphaFoldDB" id="A0A8H3M9R1"/>
<evidence type="ECO:0000313" key="3">
    <source>
        <dbReference type="Proteomes" id="UP000615446"/>
    </source>
</evidence>
<evidence type="ECO:0000256" key="1">
    <source>
        <dbReference type="SAM" id="MobiDB-lite"/>
    </source>
</evidence>
<sequence>MLSSNYLRHSQRHRGMRARHRRMRHRRYGPINNFDMLRLIEDLPRQNITDRDTFADQLFNGSPFLLK</sequence>
<dbReference type="Proteomes" id="UP000615446">
    <property type="component" value="Unassembled WGS sequence"/>
</dbReference>
<reference evidence="2" key="1">
    <citation type="submission" date="2019-10" db="EMBL/GenBank/DDBJ databases">
        <title>Conservation and host-specific expression of non-tandemly repeated heterogenous ribosome RNA gene in arbuscular mycorrhizal fungi.</title>
        <authorList>
            <person name="Maeda T."/>
            <person name="Kobayashi Y."/>
            <person name="Nakagawa T."/>
            <person name="Ezawa T."/>
            <person name="Yamaguchi K."/>
            <person name="Bino T."/>
            <person name="Nishimoto Y."/>
            <person name="Shigenobu S."/>
            <person name="Kawaguchi M."/>
        </authorList>
    </citation>
    <scope>NUCLEOTIDE SEQUENCE</scope>
    <source>
        <strain evidence="2">HR1</strain>
    </source>
</reference>
<feature type="compositionally biased region" description="Basic residues" evidence="1">
    <location>
        <begin position="9"/>
        <end position="25"/>
    </location>
</feature>
<feature type="region of interest" description="Disordered" evidence="1">
    <location>
        <begin position="1"/>
        <end position="25"/>
    </location>
</feature>
<evidence type="ECO:0000313" key="2">
    <source>
        <dbReference type="EMBL" id="GET00332.1"/>
    </source>
</evidence>
<comment type="caution">
    <text evidence="2">The sequence shown here is derived from an EMBL/GenBank/DDBJ whole genome shotgun (WGS) entry which is preliminary data.</text>
</comment>
<accession>A0A8H3M9R1</accession>
<name>A0A8H3M9R1_9GLOM</name>
<organism evidence="2 3">
    <name type="scientific">Rhizophagus clarus</name>
    <dbReference type="NCBI Taxonomy" id="94130"/>
    <lineage>
        <taxon>Eukaryota</taxon>
        <taxon>Fungi</taxon>
        <taxon>Fungi incertae sedis</taxon>
        <taxon>Mucoromycota</taxon>
        <taxon>Glomeromycotina</taxon>
        <taxon>Glomeromycetes</taxon>
        <taxon>Glomerales</taxon>
        <taxon>Glomeraceae</taxon>
        <taxon>Rhizophagus</taxon>
    </lineage>
</organism>
<protein>
    <submittedName>
        <fullName evidence="2">Uncharacterized protein</fullName>
    </submittedName>
</protein>
<dbReference type="EMBL" id="BLAL01000285">
    <property type="protein sequence ID" value="GET00332.1"/>
    <property type="molecule type" value="Genomic_DNA"/>
</dbReference>